<sequence>MPPRFQLDEDDDPRGTAAFVKAPEGAYDAVYSPARRYLRRLVVDQVARETPLLARIQQRYRTPARDRLFVFAGMLGNHTFFMFALPFLHLFGLGLFARGLTCVVLWSIYFSGVVKDYISAPRPASPPVAQITNSPAHTLEYGFPSSHTTYVVATIVYISHFMLNVWGVSVLWAALLWATGLVIVAGRIYCGLHSFVDVAGGVVLGLAEALAFIVLYAQLDAVLLSAGGPLAAVAILYSALTAIPRSLDLCPCSVDSFCATSVTLGVAVGAWIHARMPFLWHNGQPDQIAWDASLTLAQNAVRCAIVLGLIVVWKLTSKPAMVALVKLLLAGDDQPSPSDSPREDVVHTGGSAPCEQDGFPIPSPERVRTGRYGTHAIMAAHENLARIPIYAGIPLIIYTVSPVAFYYLGLLPS</sequence>
<accession>A0ACC1LD71</accession>
<comment type="caution">
    <text evidence="1">The sequence shown here is derived from an EMBL/GenBank/DDBJ whole genome shotgun (WGS) entry which is preliminary data.</text>
</comment>
<keyword evidence="2" id="KW-1185">Reference proteome</keyword>
<proteinExistence type="predicted"/>
<organism evidence="1 2">
    <name type="scientific">Coemansia helicoidea</name>
    <dbReference type="NCBI Taxonomy" id="1286919"/>
    <lineage>
        <taxon>Eukaryota</taxon>
        <taxon>Fungi</taxon>
        <taxon>Fungi incertae sedis</taxon>
        <taxon>Zoopagomycota</taxon>
        <taxon>Kickxellomycotina</taxon>
        <taxon>Kickxellomycetes</taxon>
        <taxon>Kickxellales</taxon>
        <taxon>Kickxellaceae</taxon>
        <taxon>Coemansia</taxon>
    </lineage>
</organism>
<reference evidence="1" key="1">
    <citation type="submission" date="2022-07" db="EMBL/GenBank/DDBJ databases">
        <title>Phylogenomic reconstructions and comparative analyses of Kickxellomycotina fungi.</title>
        <authorList>
            <person name="Reynolds N.K."/>
            <person name="Stajich J.E."/>
            <person name="Barry K."/>
            <person name="Grigoriev I.V."/>
            <person name="Crous P."/>
            <person name="Smith M.E."/>
        </authorList>
    </citation>
    <scope>NUCLEOTIDE SEQUENCE</scope>
    <source>
        <strain evidence="1">BCRC 34780</strain>
    </source>
</reference>
<gene>
    <name evidence="1" type="primary">LCB3</name>
    <name evidence="1" type="ORF">H4R21_000914</name>
</gene>
<evidence type="ECO:0000313" key="2">
    <source>
        <dbReference type="Proteomes" id="UP001140087"/>
    </source>
</evidence>
<name>A0ACC1LD71_9FUNG</name>
<dbReference type="EMBL" id="JANBUN010000152">
    <property type="protein sequence ID" value="KAJ2806332.1"/>
    <property type="molecule type" value="Genomic_DNA"/>
</dbReference>
<protein>
    <submittedName>
        <fullName evidence="1">Long-chain base-1-phosphate phosphatase</fullName>
    </submittedName>
</protein>
<evidence type="ECO:0000313" key="1">
    <source>
        <dbReference type="EMBL" id="KAJ2806332.1"/>
    </source>
</evidence>
<dbReference type="Proteomes" id="UP001140087">
    <property type="component" value="Unassembled WGS sequence"/>
</dbReference>